<dbReference type="InterPro" id="IPR001229">
    <property type="entry name" value="Jacalin-like_lectin_dom"/>
</dbReference>
<protein>
    <recommendedName>
        <fullName evidence="4">Jacalin-type lectin domain-containing protein</fullName>
    </recommendedName>
</protein>
<gene>
    <name evidence="5" type="ORF">ERUC_LOCUS13033</name>
</gene>
<dbReference type="FunFam" id="2.100.10.30:FF:000001">
    <property type="entry name" value="Jacalin-related lectin 33"/>
    <property type="match status" value="2"/>
</dbReference>
<reference evidence="5 6" key="1">
    <citation type="submission" date="2022-03" db="EMBL/GenBank/DDBJ databases">
        <authorList>
            <person name="Macdonald S."/>
            <person name="Ahmed S."/>
            <person name="Newling K."/>
        </authorList>
    </citation>
    <scope>NUCLEOTIDE SEQUENCE [LARGE SCALE GENOMIC DNA]</scope>
</reference>
<proteinExistence type="inferred from homology"/>
<comment type="caution">
    <text evidence="5">The sequence shown here is derived from an EMBL/GenBank/DDBJ whole genome shotgun (WGS) entry which is preliminary data.</text>
</comment>
<keyword evidence="2" id="KW-0430">Lectin</keyword>
<dbReference type="InterPro" id="IPR036404">
    <property type="entry name" value="Jacalin-like_lectin_dom_sf"/>
</dbReference>
<dbReference type="EMBL" id="CAKOAT010123932">
    <property type="protein sequence ID" value="CAH8334122.1"/>
    <property type="molecule type" value="Genomic_DNA"/>
</dbReference>
<evidence type="ECO:0000256" key="3">
    <source>
        <dbReference type="SAM" id="MobiDB-lite"/>
    </source>
</evidence>
<dbReference type="CDD" id="cd09612">
    <property type="entry name" value="Jacalin"/>
    <property type="match status" value="2"/>
</dbReference>
<feature type="region of interest" description="Disordered" evidence="3">
    <location>
        <begin position="1"/>
        <end position="20"/>
    </location>
</feature>
<dbReference type="Proteomes" id="UP001642260">
    <property type="component" value="Unassembled WGS sequence"/>
</dbReference>
<dbReference type="Gene3D" id="2.100.10.30">
    <property type="entry name" value="Jacalin-like lectin domain"/>
    <property type="match status" value="2"/>
</dbReference>
<accession>A0ABC8JMR4</accession>
<evidence type="ECO:0000256" key="1">
    <source>
        <dbReference type="ARBA" id="ARBA00006568"/>
    </source>
</evidence>
<dbReference type="InterPro" id="IPR033734">
    <property type="entry name" value="Jacalin-like_lectin_dom_plant"/>
</dbReference>
<dbReference type="SMART" id="SM00915">
    <property type="entry name" value="Jacalin"/>
    <property type="match status" value="2"/>
</dbReference>
<feature type="domain" description="Jacalin-type lectin" evidence="4">
    <location>
        <begin position="146"/>
        <end position="278"/>
    </location>
</feature>
<dbReference type="GO" id="GO:0030246">
    <property type="term" value="F:carbohydrate binding"/>
    <property type="evidence" value="ECO:0007669"/>
    <property type="project" value="UniProtKB-KW"/>
</dbReference>
<evidence type="ECO:0000259" key="4">
    <source>
        <dbReference type="PROSITE" id="PS51752"/>
    </source>
</evidence>
<comment type="similarity">
    <text evidence="1">Belongs to the jacalin lectin family.</text>
</comment>
<name>A0ABC8JMR4_ERUVS</name>
<feature type="domain" description="Jacalin-type lectin" evidence="4">
    <location>
        <begin position="2"/>
        <end position="140"/>
    </location>
</feature>
<keyword evidence="6" id="KW-1185">Reference proteome</keyword>
<dbReference type="PROSITE" id="PS51752">
    <property type="entry name" value="JACALIN_LECTIN"/>
    <property type="match status" value="2"/>
</dbReference>
<dbReference type="AlphaFoldDB" id="A0ABC8JMR4"/>
<evidence type="ECO:0000256" key="2">
    <source>
        <dbReference type="ARBA" id="ARBA00022734"/>
    </source>
</evidence>
<evidence type="ECO:0000313" key="6">
    <source>
        <dbReference type="Proteomes" id="UP001642260"/>
    </source>
</evidence>
<dbReference type="PANTHER" id="PTHR47293">
    <property type="entry name" value="JACALIN-RELATED LECTIN 3"/>
    <property type="match status" value="1"/>
</dbReference>
<evidence type="ECO:0000313" key="5">
    <source>
        <dbReference type="EMBL" id="CAH8334122.1"/>
    </source>
</evidence>
<dbReference type="SUPFAM" id="SSF51101">
    <property type="entry name" value="Mannose-binding lectins"/>
    <property type="match status" value="2"/>
</dbReference>
<dbReference type="PANTHER" id="PTHR47293:SF21">
    <property type="entry name" value="GENOME ASSEMBLY, CHROMOSOME: A06"/>
    <property type="match status" value="1"/>
</dbReference>
<organism evidence="5 6">
    <name type="scientific">Eruca vesicaria subsp. sativa</name>
    <name type="common">Garden rocket</name>
    <name type="synonym">Eruca sativa</name>
    <dbReference type="NCBI Taxonomy" id="29727"/>
    <lineage>
        <taxon>Eukaryota</taxon>
        <taxon>Viridiplantae</taxon>
        <taxon>Streptophyta</taxon>
        <taxon>Embryophyta</taxon>
        <taxon>Tracheophyta</taxon>
        <taxon>Spermatophyta</taxon>
        <taxon>Magnoliopsida</taxon>
        <taxon>eudicotyledons</taxon>
        <taxon>Gunneridae</taxon>
        <taxon>Pentapetalae</taxon>
        <taxon>rosids</taxon>
        <taxon>malvids</taxon>
        <taxon>Brassicales</taxon>
        <taxon>Brassicaceae</taxon>
        <taxon>Brassiceae</taxon>
        <taxon>Eruca</taxon>
    </lineage>
</organism>
<dbReference type="Pfam" id="PF01419">
    <property type="entry name" value="Jacalin"/>
    <property type="match status" value="2"/>
</dbReference>
<sequence>MAQKQEAKGGTGGTEWDDGHHEGISQIYIREGREGIESIKFDYVKKEKLKAGAIHGGSSQRLTEWFDLNHTIDEHIVSITCYYDEGAIQGLVIKTNIRASALMGYNLGTKFKLEVKGKKIIGFHGSSDKNLRSLGAYFAPLTPAGGSTGGREWDDGADHEGVSQIFIRGGREGIESIKFDYIKNGEPKAGQIHGDSGQGFTEWFDLDPITDEHILSIKCYYDEGAIHGLVIKTNMRNCGLMGYNVGTKFKLEAKGKKIIGFHGSSDKYLRFLGAYFAPLSPDNLED</sequence>